<proteinExistence type="predicted"/>
<organism evidence="2 3">
    <name type="scientific">Aporhodopirellula aestuarii</name>
    <dbReference type="NCBI Taxonomy" id="2950107"/>
    <lineage>
        <taxon>Bacteria</taxon>
        <taxon>Pseudomonadati</taxon>
        <taxon>Planctomycetota</taxon>
        <taxon>Planctomycetia</taxon>
        <taxon>Pirellulales</taxon>
        <taxon>Pirellulaceae</taxon>
        <taxon>Aporhodopirellula</taxon>
    </lineage>
</organism>
<dbReference type="InterPro" id="IPR021212">
    <property type="entry name" value="DUF2760"/>
</dbReference>
<dbReference type="Pfam" id="PF10816">
    <property type="entry name" value="DUF2760"/>
    <property type="match status" value="1"/>
</dbReference>
<reference evidence="2 3" key="1">
    <citation type="journal article" date="2022" name="Syst. Appl. Microbiol.">
        <title>Rhodopirellula aestuarii sp. nov., a novel member of the genus Rhodopirellula isolated from brackish sediments collected in the Tagus River estuary, Portugal.</title>
        <authorList>
            <person name="Vitorino I.R."/>
            <person name="Klimek D."/>
            <person name="Calusinska M."/>
            <person name="Lobo-da-Cunha A."/>
            <person name="Vasconcelos V."/>
            <person name="Lage O.M."/>
        </authorList>
    </citation>
    <scope>NUCLEOTIDE SEQUENCE [LARGE SCALE GENOMIC DNA]</scope>
    <source>
        <strain evidence="2 3">ICT_H3.1</strain>
    </source>
</reference>
<keyword evidence="3" id="KW-1185">Reference proteome</keyword>
<evidence type="ECO:0000259" key="1">
    <source>
        <dbReference type="Pfam" id="PF10816"/>
    </source>
</evidence>
<evidence type="ECO:0000313" key="3">
    <source>
        <dbReference type="Proteomes" id="UP001202961"/>
    </source>
</evidence>
<evidence type="ECO:0000313" key="2">
    <source>
        <dbReference type="EMBL" id="MCM2374142.1"/>
    </source>
</evidence>
<name>A0ABT0UAV7_9BACT</name>
<feature type="domain" description="DUF2760" evidence="1">
    <location>
        <begin position="59"/>
        <end position="181"/>
    </location>
</feature>
<sequence>MRFGLALRAFWKALFDQASAERIAVALDEHAVPRLEKASAELSESTKKTQPIRKLSPAQNPAITLLATLQRDARLIDLIHEDLDQYQDAQVGAAARPCLKQCRQSLDRILKIEKLVDAKENETVTVPAGATAARYRWIGESSANGEATAKLVHPGWRAASVELPQWSGNEEDAQVIAPAQVSAP</sequence>
<dbReference type="Proteomes" id="UP001202961">
    <property type="component" value="Unassembled WGS sequence"/>
</dbReference>
<protein>
    <submittedName>
        <fullName evidence="2">DUF2760 domain-containing protein</fullName>
    </submittedName>
</protein>
<dbReference type="RefSeq" id="WP_250932031.1">
    <property type="nucleotide sequence ID" value="NZ_JAMQBK010000079.1"/>
</dbReference>
<gene>
    <name evidence="2" type="ORF">NB063_26300</name>
</gene>
<dbReference type="EMBL" id="JAMQBK010000079">
    <property type="protein sequence ID" value="MCM2374142.1"/>
    <property type="molecule type" value="Genomic_DNA"/>
</dbReference>
<comment type="caution">
    <text evidence="2">The sequence shown here is derived from an EMBL/GenBank/DDBJ whole genome shotgun (WGS) entry which is preliminary data.</text>
</comment>
<accession>A0ABT0UAV7</accession>